<dbReference type="InterPro" id="IPR010539">
    <property type="entry name" value="BaxI_1-like"/>
</dbReference>
<feature type="transmembrane region" description="Helical" evidence="1">
    <location>
        <begin position="79"/>
        <end position="99"/>
    </location>
</feature>
<feature type="transmembrane region" description="Helical" evidence="1">
    <location>
        <begin position="50"/>
        <end position="72"/>
    </location>
</feature>
<accession>A0ABV3X745</accession>
<dbReference type="PANTHER" id="PTHR41282:SF1">
    <property type="entry name" value="CONSERVED TRANSMEMBRANE PROTEIN-RELATED"/>
    <property type="match status" value="1"/>
</dbReference>
<feature type="transmembrane region" description="Helical" evidence="1">
    <location>
        <begin position="105"/>
        <end position="125"/>
    </location>
</feature>
<evidence type="ECO:0000256" key="1">
    <source>
        <dbReference type="SAM" id="Phobius"/>
    </source>
</evidence>
<feature type="transmembrane region" description="Helical" evidence="1">
    <location>
        <begin position="172"/>
        <end position="196"/>
    </location>
</feature>
<dbReference type="RefSeq" id="WP_368847741.1">
    <property type="nucleotide sequence ID" value="NZ_CP194411.1"/>
</dbReference>
<evidence type="ECO:0000313" key="2">
    <source>
        <dbReference type="EMBL" id="MEX5286023.1"/>
    </source>
</evidence>
<feature type="transmembrane region" description="Helical" evidence="1">
    <location>
        <begin position="21"/>
        <end position="44"/>
    </location>
</feature>
<comment type="caution">
    <text evidence="2">The sequence shown here is derived from an EMBL/GenBank/DDBJ whole genome shotgun (WGS) entry which is preliminary data.</text>
</comment>
<keyword evidence="1" id="KW-1133">Transmembrane helix</keyword>
<gene>
    <name evidence="2" type="ORF">QCO44_10345</name>
</gene>
<dbReference type="Proteomes" id="UP001559623">
    <property type="component" value="Unassembled WGS sequence"/>
</dbReference>
<reference evidence="2 3" key="1">
    <citation type="submission" date="2023-04" db="EMBL/GenBank/DDBJ databases">
        <title>Genome Sequence of Selenomonas sputigena ATCC 33150.</title>
        <authorList>
            <person name="Miller D.P."/>
            <person name="Anvari S."/>
            <person name="Polson S.W."/>
            <person name="Macdonald M."/>
            <person name="Mcdowell J.V."/>
        </authorList>
    </citation>
    <scope>NUCLEOTIDE SEQUENCE [LARGE SCALE GENOMIC DNA]</scope>
    <source>
        <strain evidence="2 3">ATCC 33150</strain>
    </source>
</reference>
<keyword evidence="3" id="KW-1185">Reference proteome</keyword>
<dbReference type="PANTHER" id="PTHR41282">
    <property type="entry name" value="CONSERVED TRANSMEMBRANE PROTEIN-RELATED"/>
    <property type="match status" value="1"/>
</dbReference>
<protein>
    <submittedName>
        <fullName evidence="2">Bax inhibitor-1/YccA family protein</fullName>
    </submittedName>
</protein>
<organism evidence="2 3">
    <name type="scientific">Selenomonas sputigena</name>
    <dbReference type="NCBI Taxonomy" id="69823"/>
    <lineage>
        <taxon>Bacteria</taxon>
        <taxon>Bacillati</taxon>
        <taxon>Bacillota</taxon>
        <taxon>Negativicutes</taxon>
        <taxon>Selenomonadales</taxon>
        <taxon>Selenomonadaceae</taxon>
        <taxon>Selenomonas</taxon>
    </lineage>
</organism>
<proteinExistence type="predicted"/>
<name>A0ABV3X745_9FIRM</name>
<keyword evidence="1" id="KW-0812">Transmembrane</keyword>
<dbReference type="Pfam" id="PF12811">
    <property type="entry name" value="BaxI_1"/>
    <property type="match status" value="1"/>
</dbReference>
<sequence length="238" mass="25418">MKNPMLAKVGSASESVFSGEAATYSGIAAKSIGLVLIVAASAVITWMTGYATPTTTTVTAVMALVTVLVVSFKPSLAGLLAPLYAILEGMCLACISVTVEILYPGILINAVMLTFGIAIAAGIIYSRGLVTVDAKFMRLTMIALTGVVITYVAEIVLGFFGIHFPMLHDGGIVAIAVELVIIGVATLCLFMDYELISRSVREGMPKDFEWYCAFSLLITLIWLYVEILDLLRMLSGRD</sequence>
<dbReference type="EMBL" id="JARVLH010000007">
    <property type="protein sequence ID" value="MEX5286023.1"/>
    <property type="molecule type" value="Genomic_DNA"/>
</dbReference>
<feature type="transmembrane region" description="Helical" evidence="1">
    <location>
        <begin position="208"/>
        <end position="225"/>
    </location>
</feature>
<feature type="transmembrane region" description="Helical" evidence="1">
    <location>
        <begin position="137"/>
        <end position="160"/>
    </location>
</feature>
<keyword evidence="1" id="KW-0472">Membrane</keyword>
<evidence type="ECO:0000313" key="3">
    <source>
        <dbReference type="Proteomes" id="UP001559623"/>
    </source>
</evidence>